<evidence type="ECO:0000313" key="4">
    <source>
        <dbReference type="EMBL" id="GHP02583.1"/>
    </source>
</evidence>
<dbReference type="GO" id="GO:2001070">
    <property type="term" value="F:starch binding"/>
    <property type="evidence" value="ECO:0007669"/>
    <property type="project" value="TreeGrafter"/>
</dbReference>
<keyword evidence="5" id="KW-1185">Reference proteome</keyword>
<dbReference type="Gene3D" id="3.90.190.10">
    <property type="entry name" value="Protein tyrosine phosphatase superfamily"/>
    <property type="match status" value="1"/>
</dbReference>
<dbReference type="PANTHER" id="PTHR46642">
    <property type="entry name" value="DUAL SPECIFICITY PHOSPHATASE, SUBGROUP, CATALYTIC DOMAIN"/>
    <property type="match status" value="1"/>
</dbReference>
<dbReference type="CDD" id="cd14526">
    <property type="entry name" value="DSP_laforin-like"/>
    <property type="match status" value="1"/>
</dbReference>
<reference evidence="4" key="1">
    <citation type="submission" date="2020-10" db="EMBL/GenBank/DDBJ databases">
        <title>Unveiling of a novel bifunctional photoreceptor, Dualchrome1, isolated from a cosmopolitan green alga.</title>
        <authorList>
            <person name="Suzuki S."/>
            <person name="Kawachi M."/>
        </authorList>
    </citation>
    <scope>NUCLEOTIDE SEQUENCE</scope>
    <source>
        <strain evidence="4">NIES 2893</strain>
    </source>
</reference>
<evidence type="ECO:0000256" key="1">
    <source>
        <dbReference type="ARBA" id="ARBA00022801"/>
    </source>
</evidence>
<dbReference type="InterPro" id="IPR045204">
    <property type="entry name" value="DSP_laforin-like"/>
</dbReference>
<dbReference type="EMBL" id="BNJQ01000003">
    <property type="protein sequence ID" value="GHP02583.1"/>
    <property type="molecule type" value="Genomic_DNA"/>
</dbReference>
<comment type="caution">
    <text evidence="4">The sequence shown here is derived from an EMBL/GenBank/DDBJ whole genome shotgun (WGS) entry which is preliminary data.</text>
</comment>
<evidence type="ECO:0000313" key="5">
    <source>
        <dbReference type="Proteomes" id="UP000660262"/>
    </source>
</evidence>
<name>A0A830H8C0_9CHLO</name>
<keyword evidence="1" id="KW-0378">Hydrolase</keyword>
<dbReference type="AlphaFoldDB" id="A0A830H8C0"/>
<dbReference type="SUPFAM" id="SSF52799">
    <property type="entry name" value="(Phosphotyrosine protein) phosphatases II"/>
    <property type="match status" value="1"/>
</dbReference>
<feature type="region of interest" description="Disordered" evidence="3">
    <location>
        <begin position="250"/>
        <end position="281"/>
    </location>
</feature>
<organism evidence="4 5">
    <name type="scientific">Pycnococcus provasolii</name>
    <dbReference type="NCBI Taxonomy" id="41880"/>
    <lineage>
        <taxon>Eukaryota</taxon>
        <taxon>Viridiplantae</taxon>
        <taxon>Chlorophyta</taxon>
        <taxon>Pseudoscourfieldiophyceae</taxon>
        <taxon>Pseudoscourfieldiales</taxon>
        <taxon>Pycnococcaceae</taxon>
        <taxon>Pycnococcus</taxon>
    </lineage>
</organism>
<dbReference type="OrthoDB" id="273181at2759"/>
<dbReference type="InterPro" id="IPR029021">
    <property type="entry name" value="Prot-tyrosine_phosphatase-like"/>
</dbReference>
<keyword evidence="2" id="KW-0904">Protein phosphatase</keyword>
<sequence length="323" mass="35971">MSALHVSALTHRHTTKVSCQAFSWRSIFLGASSAEAGETSSASKEKWAREEAAREQYNATMKAAMSNPFEYQPEIGLYYTEITPGMLVGTQIKSPEDVDRLVDFEGMTSVLNMQQDKDIEYWGVDLKPVIQRCKERGVQYIRVPAVDFSGDSLRGVSAKAAAALEYCMRGDFETSDGQDGSDAGPPPPGTCYCHCTAGLGRSPGAVIAWMYWFGDFGRLDDAYDFLTFKRPCGPKKEAIRAATWDLLGRPMENGEPWRPSHDNNDDNNSQEDPTPPPNAGVELTEEEKQVIRDAIFKKYPVSSIMAGQPPRAWNVFFDWLRGR</sequence>
<dbReference type="InterPro" id="IPR052832">
    <property type="entry name" value="Starch-Glucan_Phosphatase"/>
</dbReference>
<evidence type="ECO:0008006" key="6">
    <source>
        <dbReference type="Google" id="ProtNLM"/>
    </source>
</evidence>
<dbReference type="Proteomes" id="UP000660262">
    <property type="component" value="Unassembled WGS sequence"/>
</dbReference>
<evidence type="ECO:0000256" key="2">
    <source>
        <dbReference type="ARBA" id="ARBA00022912"/>
    </source>
</evidence>
<evidence type="ECO:0000256" key="3">
    <source>
        <dbReference type="SAM" id="MobiDB-lite"/>
    </source>
</evidence>
<dbReference type="GO" id="GO:0019203">
    <property type="term" value="F:carbohydrate phosphatase activity"/>
    <property type="evidence" value="ECO:0007669"/>
    <property type="project" value="InterPro"/>
</dbReference>
<dbReference type="GO" id="GO:0004721">
    <property type="term" value="F:phosphoprotein phosphatase activity"/>
    <property type="evidence" value="ECO:0007669"/>
    <property type="project" value="UniProtKB-KW"/>
</dbReference>
<dbReference type="GO" id="GO:0009507">
    <property type="term" value="C:chloroplast"/>
    <property type="evidence" value="ECO:0007669"/>
    <property type="project" value="TreeGrafter"/>
</dbReference>
<proteinExistence type="predicted"/>
<accession>A0A830H8C0</accession>
<protein>
    <recommendedName>
        <fullName evidence="6">Tyrosine specific protein phosphatases domain-containing protein</fullName>
    </recommendedName>
</protein>
<dbReference type="PANTHER" id="PTHR46642:SF2">
    <property type="entry name" value="PHOSPHOGLUCAN PHOSPHATASE LSF2, CHLOROPLASTIC"/>
    <property type="match status" value="1"/>
</dbReference>
<gene>
    <name evidence="4" type="ORF">PPROV_000133900</name>
</gene>
<dbReference type="GO" id="GO:0005983">
    <property type="term" value="P:starch catabolic process"/>
    <property type="evidence" value="ECO:0007669"/>
    <property type="project" value="TreeGrafter"/>
</dbReference>